<proteinExistence type="predicted"/>
<evidence type="ECO:0000313" key="3">
    <source>
        <dbReference type="Proteomes" id="UP000689195"/>
    </source>
</evidence>
<name>A0A8S1YD80_9CILI</name>
<dbReference type="AlphaFoldDB" id="A0A8S1YD80"/>
<evidence type="ECO:0000313" key="2">
    <source>
        <dbReference type="EMBL" id="CAD8211148.1"/>
    </source>
</evidence>
<dbReference type="Proteomes" id="UP000689195">
    <property type="component" value="Unassembled WGS sequence"/>
</dbReference>
<comment type="caution">
    <text evidence="2">The sequence shown here is derived from an EMBL/GenBank/DDBJ whole genome shotgun (WGS) entry which is preliminary data.</text>
</comment>
<reference evidence="2" key="1">
    <citation type="submission" date="2021-01" db="EMBL/GenBank/DDBJ databases">
        <authorList>
            <consortium name="Genoscope - CEA"/>
            <person name="William W."/>
        </authorList>
    </citation>
    <scope>NUCLEOTIDE SEQUENCE</scope>
</reference>
<keyword evidence="3" id="KW-1185">Reference proteome</keyword>
<protein>
    <submittedName>
        <fullName evidence="2">Uncharacterized protein</fullName>
    </submittedName>
</protein>
<evidence type="ECO:0000256" key="1">
    <source>
        <dbReference type="SAM" id="MobiDB-lite"/>
    </source>
</evidence>
<organism evidence="2 3">
    <name type="scientific">Paramecium pentaurelia</name>
    <dbReference type="NCBI Taxonomy" id="43138"/>
    <lineage>
        <taxon>Eukaryota</taxon>
        <taxon>Sar</taxon>
        <taxon>Alveolata</taxon>
        <taxon>Ciliophora</taxon>
        <taxon>Intramacronucleata</taxon>
        <taxon>Oligohymenophorea</taxon>
        <taxon>Peniculida</taxon>
        <taxon>Parameciidae</taxon>
        <taxon>Paramecium</taxon>
    </lineage>
</organism>
<dbReference type="OrthoDB" id="298407at2759"/>
<sequence length="256" mass="30663">MSFERYHPSKLNMESSENNHYHNGNNHVHLKYAPIKIIHNNDIVNNEERRKYPQLNLRFQLSDESITRPDPTVTIPLSFLQQLIQQAYSNKQLRTINNPTFRVEENRNDAVDELIKQIQIQQKGFYPIDEEKKIQNALIQNQMNFIFQNEEAIQIIETYFADNTNLKPHFNTWLQQLEVKAIQDMLILCHSDPKGQQYSDQFKALFQKLSIEFYQKHAYAYVLRSDQQEKLKYLSQIGDILNKIMKPQEYYYFKQQ</sequence>
<gene>
    <name evidence="2" type="ORF">PPENT_87.1.T1620064</name>
</gene>
<feature type="region of interest" description="Disordered" evidence="1">
    <location>
        <begin position="1"/>
        <end position="25"/>
    </location>
</feature>
<dbReference type="EMBL" id="CAJJDO010000162">
    <property type="protein sequence ID" value="CAD8211148.1"/>
    <property type="molecule type" value="Genomic_DNA"/>
</dbReference>
<accession>A0A8S1YD80</accession>